<dbReference type="Pfam" id="PF05746">
    <property type="entry name" value="DALR_1"/>
    <property type="match status" value="1"/>
</dbReference>
<keyword evidence="8" id="KW-0067">ATP-binding</keyword>
<dbReference type="InterPro" id="IPR035684">
    <property type="entry name" value="ArgRS_core"/>
</dbReference>
<evidence type="ECO:0000256" key="4">
    <source>
        <dbReference type="ARBA" id="ARBA00012837"/>
    </source>
</evidence>
<feature type="domain" description="DALR anticodon binding" evidence="12">
    <location>
        <begin position="440"/>
        <end position="560"/>
    </location>
</feature>
<evidence type="ECO:0000256" key="6">
    <source>
        <dbReference type="ARBA" id="ARBA00022598"/>
    </source>
</evidence>
<feature type="domain" description="Arginyl tRNA synthetase N-terminal" evidence="13">
    <location>
        <begin position="5"/>
        <end position="99"/>
    </location>
</feature>
<evidence type="ECO:0000259" key="13">
    <source>
        <dbReference type="SMART" id="SM01016"/>
    </source>
</evidence>
<dbReference type="InterPro" id="IPR001412">
    <property type="entry name" value="aa-tRNA-synth_I_CS"/>
</dbReference>
<dbReference type="Pfam" id="PF03485">
    <property type="entry name" value="Arg_tRNA_synt_N"/>
    <property type="match status" value="1"/>
</dbReference>
<dbReference type="SMART" id="SM00836">
    <property type="entry name" value="DALR_1"/>
    <property type="match status" value="1"/>
</dbReference>
<evidence type="ECO:0000256" key="11">
    <source>
        <dbReference type="ARBA" id="ARBA00049339"/>
    </source>
</evidence>
<dbReference type="EMBL" id="LNQE01001882">
    <property type="protein sequence ID" value="KUG03395.1"/>
    <property type="molecule type" value="Genomic_DNA"/>
</dbReference>
<organism evidence="14">
    <name type="scientific">hydrocarbon metagenome</name>
    <dbReference type="NCBI Taxonomy" id="938273"/>
    <lineage>
        <taxon>unclassified sequences</taxon>
        <taxon>metagenomes</taxon>
        <taxon>ecological metagenomes</taxon>
    </lineage>
</organism>
<gene>
    <name evidence="14" type="ORF">ASZ90_019183</name>
</gene>
<keyword evidence="6 14" id="KW-0436">Ligase</keyword>
<comment type="caution">
    <text evidence="14">The sequence shown here is derived from an EMBL/GenBank/DDBJ whole genome shotgun (WGS) entry which is preliminary data.</text>
</comment>
<evidence type="ECO:0000256" key="8">
    <source>
        <dbReference type="ARBA" id="ARBA00022840"/>
    </source>
</evidence>
<reference evidence="14" key="1">
    <citation type="journal article" date="2015" name="Proc. Natl. Acad. Sci. U.S.A.">
        <title>Networks of energetic and metabolic interactions define dynamics in microbial communities.</title>
        <authorList>
            <person name="Embree M."/>
            <person name="Liu J.K."/>
            <person name="Al-Bassam M.M."/>
            <person name="Zengler K."/>
        </authorList>
    </citation>
    <scope>NUCLEOTIDE SEQUENCE</scope>
</reference>
<dbReference type="GO" id="GO:0005524">
    <property type="term" value="F:ATP binding"/>
    <property type="evidence" value="ECO:0007669"/>
    <property type="project" value="UniProtKB-KW"/>
</dbReference>
<dbReference type="HAMAP" id="MF_00123">
    <property type="entry name" value="Arg_tRNA_synth"/>
    <property type="match status" value="1"/>
</dbReference>
<evidence type="ECO:0000256" key="1">
    <source>
        <dbReference type="ARBA" id="ARBA00004496"/>
    </source>
</evidence>
<dbReference type="FunFam" id="1.10.730.10:FF:000008">
    <property type="entry name" value="Arginine--tRNA ligase"/>
    <property type="match status" value="1"/>
</dbReference>
<keyword evidence="5" id="KW-0963">Cytoplasm</keyword>
<dbReference type="AlphaFoldDB" id="A0A0W8E4W0"/>
<accession>A0A0W8E4W0</accession>
<dbReference type="GO" id="GO:0006420">
    <property type="term" value="P:arginyl-tRNA aminoacylation"/>
    <property type="evidence" value="ECO:0007669"/>
    <property type="project" value="InterPro"/>
</dbReference>
<dbReference type="SUPFAM" id="SSF52374">
    <property type="entry name" value="Nucleotidylyl transferase"/>
    <property type="match status" value="1"/>
</dbReference>
<evidence type="ECO:0000259" key="12">
    <source>
        <dbReference type="SMART" id="SM00836"/>
    </source>
</evidence>
<comment type="similarity">
    <text evidence="2">Belongs to the class-I aminoacyl-tRNA synthetase family.</text>
</comment>
<dbReference type="FunFam" id="3.40.50.620:FF:000062">
    <property type="entry name" value="Arginine--tRNA ligase"/>
    <property type="match status" value="1"/>
</dbReference>
<dbReference type="SUPFAM" id="SSF55190">
    <property type="entry name" value="Arginyl-tRNA synthetase (ArgRS), N-terminal 'additional' domain"/>
    <property type="match status" value="1"/>
</dbReference>
<dbReference type="InterPro" id="IPR001278">
    <property type="entry name" value="Arg-tRNA-ligase"/>
</dbReference>
<dbReference type="EC" id="6.1.1.19" evidence="4"/>
<protein>
    <recommendedName>
        <fullName evidence="4">arginine--tRNA ligase</fullName>
        <ecNumber evidence="4">6.1.1.19</ecNumber>
    </recommendedName>
</protein>
<dbReference type="GO" id="GO:0005737">
    <property type="term" value="C:cytoplasm"/>
    <property type="evidence" value="ECO:0007669"/>
    <property type="project" value="UniProtKB-SubCell"/>
</dbReference>
<dbReference type="CDD" id="cd07956">
    <property type="entry name" value="Anticodon_Ia_Arg"/>
    <property type="match status" value="1"/>
</dbReference>
<evidence type="ECO:0000256" key="10">
    <source>
        <dbReference type="ARBA" id="ARBA00023146"/>
    </source>
</evidence>
<evidence type="ECO:0000256" key="5">
    <source>
        <dbReference type="ARBA" id="ARBA00022490"/>
    </source>
</evidence>
<dbReference type="Pfam" id="PF00750">
    <property type="entry name" value="tRNA-synt_1d"/>
    <property type="match status" value="1"/>
</dbReference>
<dbReference type="InterPro" id="IPR014729">
    <property type="entry name" value="Rossmann-like_a/b/a_fold"/>
</dbReference>
<dbReference type="InterPro" id="IPR009080">
    <property type="entry name" value="tRNAsynth_Ia_anticodon-bd"/>
</dbReference>
<keyword evidence="10 14" id="KW-0030">Aminoacyl-tRNA synthetase</keyword>
<dbReference type="CDD" id="cd00671">
    <property type="entry name" value="ArgRS_core"/>
    <property type="match status" value="1"/>
</dbReference>
<dbReference type="Gene3D" id="1.10.730.10">
    <property type="entry name" value="Isoleucyl-tRNA Synthetase, Domain 1"/>
    <property type="match status" value="1"/>
</dbReference>
<evidence type="ECO:0000256" key="2">
    <source>
        <dbReference type="ARBA" id="ARBA00005594"/>
    </source>
</evidence>
<evidence type="ECO:0000256" key="7">
    <source>
        <dbReference type="ARBA" id="ARBA00022741"/>
    </source>
</evidence>
<dbReference type="SMART" id="SM01016">
    <property type="entry name" value="Arg_tRNA_synt_N"/>
    <property type="match status" value="1"/>
</dbReference>
<evidence type="ECO:0000256" key="3">
    <source>
        <dbReference type="ARBA" id="ARBA00011245"/>
    </source>
</evidence>
<dbReference type="Gene3D" id="3.40.50.620">
    <property type="entry name" value="HUPs"/>
    <property type="match status" value="1"/>
</dbReference>
<dbReference type="InterPro" id="IPR005148">
    <property type="entry name" value="Arg-tRNA-synth_N"/>
</dbReference>
<dbReference type="PANTHER" id="PTHR11956:SF5">
    <property type="entry name" value="ARGININE--TRNA LIGASE, CYTOPLASMIC"/>
    <property type="match status" value="1"/>
</dbReference>
<dbReference type="GO" id="GO:0004814">
    <property type="term" value="F:arginine-tRNA ligase activity"/>
    <property type="evidence" value="ECO:0007669"/>
    <property type="project" value="UniProtKB-EC"/>
</dbReference>
<dbReference type="PROSITE" id="PS00178">
    <property type="entry name" value="AA_TRNA_LIGASE_I"/>
    <property type="match status" value="1"/>
</dbReference>
<dbReference type="NCBIfam" id="TIGR00456">
    <property type="entry name" value="argS"/>
    <property type="match status" value="1"/>
</dbReference>
<comment type="catalytic activity">
    <reaction evidence="11">
        <text>tRNA(Arg) + L-arginine + ATP = L-arginyl-tRNA(Arg) + AMP + diphosphate</text>
        <dbReference type="Rhea" id="RHEA:20301"/>
        <dbReference type="Rhea" id="RHEA-COMP:9658"/>
        <dbReference type="Rhea" id="RHEA-COMP:9673"/>
        <dbReference type="ChEBI" id="CHEBI:30616"/>
        <dbReference type="ChEBI" id="CHEBI:32682"/>
        <dbReference type="ChEBI" id="CHEBI:33019"/>
        <dbReference type="ChEBI" id="CHEBI:78442"/>
        <dbReference type="ChEBI" id="CHEBI:78513"/>
        <dbReference type="ChEBI" id="CHEBI:456215"/>
        <dbReference type="EC" id="6.1.1.19"/>
    </reaction>
</comment>
<dbReference type="PRINTS" id="PR01038">
    <property type="entry name" value="TRNASYNTHARG"/>
</dbReference>
<dbReference type="InterPro" id="IPR008909">
    <property type="entry name" value="DALR_anticod-bd"/>
</dbReference>
<comment type="subunit">
    <text evidence="3">Monomer.</text>
</comment>
<evidence type="ECO:0000313" key="14">
    <source>
        <dbReference type="EMBL" id="KUG03395.1"/>
    </source>
</evidence>
<proteinExistence type="inferred from homology"/>
<comment type="subcellular location">
    <subcellularLocation>
        <location evidence="1">Cytoplasm</location>
    </subcellularLocation>
</comment>
<keyword evidence="9" id="KW-0648">Protein biosynthesis</keyword>
<dbReference type="Gene3D" id="3.30.1360.70">
    <property type="entry name" value="Arginyl tRNA synthetase N-terminal domain"/>
    <property type="match status" value="1"/>
</dbReference>
<sequence>MNPIQQLKVLISSSITDALMLARKEGLIKFDSVPDFVIEVPREKGHGDFACNAAMIMAREAKMAPRQIAEIIIKSMELNGIEQLEKVEIAGPGFINIFLNDKWLYEIPYIVDKMGDHFGHNEARSCKVQVEFVSANPTGNLHMGNARGGAIGDTLANILKYDGYQVEREFYINDAGNQIEIFGDSLEARYLQLTGHDVEFPENGYAGQDLIQTVRNIINQYGENLSELPKEKRRRLIIEYALEEKVTYIKKTLLDFGIEYDVWYSEKTLHESGAVQQAIGILQEKGYIYEQEGALWFKTSSSEEDKDNVVMRANGLPTYFAADIAYHHDKYQRGFDWVINVWGADHHGHVNRMKDAIEALGYKRDMLDVLLMQLVRLYRGKDLVRMSKRTGTTIALDELIEELGKDAARFFFVMRSPDSQLDFDLRLAAEQSQENPVYYVQYAHARICSIFRQAAAAGITMAETSSIDTSLLKEPEELALLRKIADFPEEIRVSAQTLAPHRMARYVLDLAGLFHSFYNRHRVINVEAGLQDARLLLMQITGITIKNALSILGVGAPEYM</sequence>
<evidence type="ECO:0000256" key="9">
    <source>
        <dbReference type="ARBA" id="ARBA00022917"/>
    </source>
</evidence>
<name>A0A0W8E4W0_9ZZZZ</name>
<dbReference type="SUPFAM" id="SSF47323">
    <property type="entry name" value="Anticodon-binding domain of a subclass of class I aminoacyl-tRNA synthetases"/>
    <property type="match status" value="1"/>
</dbReference>
<keyword evidence="7" id="KW-0547">Nucleotide-binding</keyword>
<dbReference type="PANTHER" id="PTHR11956">
    <property type="entry name" value="ARGINYL-TRNA SYNTHETASE"/>
    <property type="match status" value="1"/>
</dbReference>
<dbReference type="InterPro" id="IPR036695">
    <property type="entry name" value="Arg-tRNA-synth_N_sf"/>
</dbReference>